<accession>A0A8G0L5B5</accession>
<protein>
    <submittedName>
        <fullName evidence="1">Uncharacterized protein</fullName>
    </submittedName>
</protein>
<gene>
    <name evidence="1" type="ORF">H0G86_000644</name>
</gene>
<proteinExistence type="predicted"/>
<organism evidence="1 2">
    <name type="scientific">Trichoderma simmonsii</name>
    <dbReference type="NCBI Taxonomy" id="1491479"/>
    <lineage>
        <taxon>Eukaryota</taxon>
        <taxon>Fungi</taxon>
        <taxon>Dikarya</taxon>
        <taxon>Ascomycota</taxon>
        <taxon>Pezizomycotina</taxon>
        <taxon>Sordariomycetes</taxon>
        <taxon>Hypocreomycetidae</taxon>
        <taxon>Hypocreales</taxon>
        <taxon>Hypocreaceae</taxon>
        <taxon>Trichoderma</taxon>
    </lineage>
</organism>
<keyword evidence="2" id="KW-1185">Reference proteome</keyword>
<dbReference type="Proteomes" id="UP000826661">
    <property type="component" value="Chromosome I"/>
</dbReference>
<name>A0A8G0L5B5_9HYPO</name>
<evidence type="ECO:0000313" key="1">
    <source>
        <dbReference type="EMBL" id="QYS93260.1"/>
    </source>
</evidence>
<evidence type="ECO:0000313" key="2">
    <source>
        <dbReference type="Proteomes" id="UP000826661"/>
    </source>
</evidence>
<sequence>MGKAFCVFKDWDWHQLVGLSTNREPRRDTTSSDPVSISSLERRSIALIKRSETLINSGSLASKIRLATLRILEEKGTGGDFIKRLAALSQDSFSVLGPSARLGLEA</sequence>
<dbReference type="AlphaFoldDB" id="A0A8G0L5B5"/>
<dbReference type="EMBL" id="CP075864">
    <property type="protein sequence ID" value="QYS93260.1"/>
    <property type="molecule type" value="Genomic_DNA"/>
</dbReference>
<reference evidence="1 2" key="1">
    <citation type="journal article" date="2021" name="BMC Genomics">
        <title>Telomere-to-telomere genome assembly of asparaginase-producing Trichoderma simmonsii.</title>
        <authorList>
            <person name="Chung D."/>
            <person name="Kwon Y.M."/>
            <person name="Yang Y."/>
        </authorList>
    </citation>
    <scope>NUCLEOTIDE SEQUENCE [LARGE SCALE GENOMIC DNA]</scope>
    <source>
        <strain evidence="1 2">GH-Sj1</strain>
    </source>
</reference>